<name>A0A839TJ50_9BACL</name>
<dbReference type="Gene3D" id="3.20.20.80">
    <property type="entry name" value="Glycosidases"/>
    <property type="match status" value="1"/>
</dbReference>
<organism evidence="5 6">
    <name type="scientific">Paenibacillus rhizosphaerae</name>
    <dbReference type="NCBI Taxonomy" id="297318"/>
    <lineage>
        <taxon>Bacteria</taxon>
        <taxon>Bacillati</taxon>
        <taxon>Bacillota</taxon>
        <taxon>Bacilli</taxon>
        <taxon>Bacillales</taxon>
        <taxon>Paenibacillaceae</taxon>
        <taxon>Paenibacillus</taxon>
    </lineage>
</organism>
<dbReference type="InterPro" id="IPR055372">
    <property type="entry name" value="CBM96"/>
</dbReference>
<evidence type="ECO:0000256" key="1">
    <source>
        <dbReference type="ARBA" id="ARBA00004613"/>
    </source>
</evidence>
<evidence type="ECO:0000256" key="2">
    <source>
        <dbReference type="ARBA" id="ARBA00022525"/>
    </source>
</evidence>
<evidence type="ECO:0000259" key="4">
    <source>
        <dbReference type="Pfam" id="PF24517"/>
    </source>
</evidence>
<dbReference type="RefSeq" id="WP_183576946.1">
    <property type="nucleotide sequence ID" value="NZ_JACHXJ010000001.1"/>
</dbReference>
<comment type="caution">
    <text evidence="5">The sequence shown here is derived from an EMBL/GenBank/DDBJ whole genome shotgun (WGS) entry which is preliminary data.</text>
</comment>
<proteinExistence type="predicted"/>
<keyword evidence="3" id="KW-0732">Signal</keyword>
<dbReference type="Pfam" id="PF24517">
    <property type="entry name" value="CBM96"/>
    <property type="match status" value="1"/>
</dbReference>
<dbReference type="InterPro" id="IPR017853">
    <property type="entry name" value="GH"/>
</dbReference>
<feature type="domain" description="Carbohydrate-binding module family 96" evidence="4">
    <location>
        <begin position="139"/>
        <end position="287"/>
    </location>
</feature>
<protein>
    <recommendedName>
        <fullName evidence="4">Carbohydrate-binding module family 96 domain-containing protein</fullName>
    </recommendedName>
</protein>
<reference evidence="5 6" key="1">
    <citation type="submission" date="2020-08" db="EMBL/GenBank/DDBJ databases">
        <title>Genomic Encyclopedia of Type Strains, Phase III (KMG-III): the genomes of soil and plant-associated and newly described type strains.</title>
        <authorList>
            <person name="Whitman W."/>
        </authorList>
    </citation>
    <scope>NUCLEOTIDE SEQUENCE [LARGE SCALE GENOMIC DNA]</scope>
    <source>
        <strain evidence="5 6">CECT 5831</strain>
    </source>
</reference>
<dbReference type="EMBL" id="JACHXJ010000001">
    <property type="protein sequence ID" value="MBB3125369.1"/>
    <property type="molecule type" value="Genomic_DNA"/>
</dbReference>
<evidence type="ECO:0000256" key="3">
    <source>
        <dbReference type="ARBA" id="ARBA00022729"/>
    </source>
</evidence>
<dbReference type="NCBIfam" id="NF033679">
    <property type="entry name" value="DNRLRE_dom"/>
    <property type="match status" value="1"/>
</dbReference>
<accession>A0A839TJ50</accession>
<dbReference type="AlphaFoldDB" id="A0A839TJ50"/>
<evidence type="ECO:0000313" key="5">
    <source>
        <dbReference type="EMBL" id="MBB3125369.1"/>
    </source>
</evidence>
<dbReference type="Proteomes" id="UP000517523">
    <property type="component" value="Unassembled WGS sequence"/>
</dbReference>
<gene>
    <name evidence="5" type="ORF">FHS19_000023</name>
</gene>
<keyword evidence="2" id="KW-0964">Secreted</keyword>
<comment type="subcellular location">
    <subcellularLocation>
        <location evidence="1">Secreted</location>
    </subcellularLocation>
</comment>
<dbReference type="GO" id="GO:0005576">
    <property type="term" value="C:extracellular region"/>
    <property type="evidence" value="ECO:0007669"/>
    <property type="project" value="UniProtKB-SubCell"/>
</dbReference>
<dbReference type="SUPFAM" id="SSF51445">
    <property type="entry name" value="(Trans)glycosidases"/>
    <property type="match status" value="1"/>
</dbReference>
<evidence type="ECO:0000313" key="6">
    <source>
        <dbReference type="Proteomes" id="UP000517523"/>
    </source>
</evidence>
<sequence>MPMTQKKTMSRRFLRGLGVTLCAGLAASSLIVVPARDTFASANLGSNVAYSSPAYERDQVLEVGGKPFFYNGVQIRIDKVKDVYGYTDAQIKNLFQVAKNDGFTVANVQMRWADIQPDTTIAAESTATISEMAPGLVQAGNLKVEGSSSNGENYTYLRYNVSQLPNTVEAAKIRVYLPDPSNDLTQSHNLTAYDVTGQAASTNLSALTWNNAPVKSTNGLSGASNASYDSIRGFGYYDIDVTNLLKNQLANGSNAAVFMLGSASTDGQNAETITLDRNAQAPRLIVSENKNAYDWSYLDKIIGYADDANIKLELLWFGTDTVGITADNRVPFYVFHNYKKSMADVNKPFWSKQTGDAATTYGAYWYLMDKNDTNLQLQESSAVKAMMNHVAAYNSSHGYQNRVIGVQVANEPMISMLHMEKVYDSNGNAVPHSMDSDSLALKAQLGLNDQQFRDYTMFHYINNLAKAVKTSNYPVWTRVNNITSNDAWGVTYNENRRAQGGTDTDSGTYLDFIGLDPYNYNRAQLFGFGHGDVGLGDYSTGENLPMVMESSGARSMSALMDLATIAGGAYYNVYDLVSPDGNNLYDQNMQPRVVPAGDKYLPNGGTYINDVRGTNQMLNQIAYELATKNPDSLGGSDLLFFNAEGTELTTINLTKQLAGLNVTYHSDTKYSVGIATKRSDTEIVLENTLDNDATFTLNGISAGKVESVTSGRYNTQTQQWVEDNTASYQGSGNSVVVTMPQYSSVRVTLKKCGNQQQCVWHSHSHR</sequence>